<feature type="transmembrane region" description="Helical" evidence="8">
    <location>
        <begin position="12"/>
        <end position="31"/>
    </location>
</feature>
<evidence type="ECO:0000256" key="5">
    <source>
        <dbReference type="ARBA" id="ARBA00022692"/>
    </source>
</evidence>
<feature type="transmembrane region" description="Helical" evidence="8">
    <location>
        <begin position="124"/>
        <end position="146"/>
    </location>
</feature>
<keyword evidence="6 8" id="KW-1133">Transmembrane helix</keyword>
<evidence type="ECO:0000256" key="1">
    <source>
        <dbReference type="ARBA" id="ARBA00004651"/>
    </source>
</evidence>
<evidence type="ECO:0000256" key="4">
    <source>
        <dbReference type="ARBA" id="ARBA00022519"/>
    </source>
</evidence>
<dbReference type="Proteomes" id="UP000317998">
    <property type="component" value="Unassembled WGS sequence"/>
</dbReference>
<evidence type="ECO:0000256" key="3">
    <source>
        <dbReference type="ARBA" id="ARBA00022475"/>
    </source>
</evidence>
<feature type="transmembrane region" description="Helical" evidence="8">
    <location>
        <begin position="43"/>
        <end position="60"/>
    </location>
</feature>
<keyword evidence="7 8" id="KW-0472">Membrane</keyword>
<sequence>MIARNIRRTETLVPLLAIVVVVLIFAVTAAATGRTVTIFDGYNMLQGLAQLGLLALALGITMIAGEFDVSVVGVSALGGMVAVQLGQQDPLFGVAAGVLAGLVVGLVQGTVIAKFRLSSMPVTIASYIALLGLTSVLSGGLSVTYTNVEASMWVDQTILGVLSPRSIIVLLIFVIVAVVLASTRLGPELRALGDDRRAARVSGVPVDRRLIGVFAVSGMLAALSGALLNFSYSSANPNPGMQPLVLAAVAALIGGVSLSGGRGSGTGLLFGALAVAVLSQTVVFAALPGFVTQLIFATFLALVVLADAPGLRDRIGGIRTRLRSRQQDGVTEIAVLPDRNTES</sequence>
<evidence type="ECO:0000256" key="8">
    <source>
        <dbReference type="SAM" id="Phobius"/>
    </source>
</evidence>
<dbReference type="GO" id="GO:0022857">
    <property type="term" value="F:transmembrane transporter activity"/>
    <property type="evidence" value="ECO:0007669"/>
    <property type="project" value="InterPro"/>
</dbReference>
<dbReference type="AlphaFoldDB" id="A0A542YER8"/>
<proteinExistence type="predicted"/>
<dbReference type="PANTHER" id="PTHR32196:SF21">
    <property type="entry name" value="ABC TRANSPORTER PERMEASE PROTEIN YPHD-RELATED"/>
    <property type="match status" value="1"/>
</dbReference>
<reference evidence="9 10" key="1">
    <citation type="submission" date="2019-06" db="EMBL/GenBank/DDBJ databases">
        <title>Sequencing the genomes of 1000 actinobacteria strains.</title>
        <authorList>
            <person name="Klenk H.-P."/>
        </authorList>
    </citation>
    <scope>NUCLEOTIDE SEQUENCE [LARGE SCALE GENOMIC DNA]</scope>
    <source>
        <strain evidence="9 10">DSM 26477</strain>
    </source>
</reference>
<evidence type="ECO:0000313" key="10">
    <source>
        <dbReference type="Proteomes" id="UP000317998"/>
    </source>
</evidence>
<dbReference type="RefSeq" id="WP_141881220.1">
    <property type="nucleotide sequence ID" value="NZ_VFOM01000002.1"/>
</dbReference>
<feature type="transmembrane region" description="Helical" evidence="8">
    <location>
        <begin position="166"/>
        <end position="187"/>
    </location>
</feature>
<name>A0A542YER8_9MICO</name>
<keyword evidence="5 8" id="KW-0812">Transmembrane</keyword>
<organism evidence="9 10">
    <name type="scientific">Homoserinimonas aerilata</name>
    <dbReference type="NCBI Taxonomy" id="1162970"/>
    <lineage>
        <taxon>Bacteria</taxon>
        <taxon>Bacillati</taxon>
        <taxon>Actinomycetota</taxon>
        <taxon>Actinomycetes</taxon>
        <taxon>Micrococcales</taxon>
        <taxon>Microbacteriaceae</taxon>
        <taxon>Homoserinimonas</taxon>
    </lineage>
</organism>
<evidence type="ECO:0000256" key="6">
    <source>
        <dbReference type="ARBA" id="ARBA00022989"/>
    </source>
</evidence>
<keyword evidence="4" id="KW-0997">Cell inner membrane</keyword>
<feature type="transmembrane region" description="Helical" evidence="8">
    <location>
        <begin position="244"/>
        <end position="261"/>
    </location>
</feature>
<dbReference type="InterPro" id="IPR001851">
    <property type="entry name" value="ABC_transp_permease"/>
</dbReference>
<keyword evidence="2" id="KW-0813">Transport</keyword>
<feature type="transmembrane region" description="Helical" evidence="8">
    <location>
        <begin position="210"/>
        <end position="232"/>
    </location>
</feature>
<keyword evidence="10" id="KW-1185">Reference proteome</keyword>
<keyword evidence="3" id="KW-1003">Cell membrane</keyword>
<evidence type="ECO:0000313" key="9">
    <source>
        <dbReference type="EMBL" id="TQL46562.1"/>
    </source>
</evidence>
<protein>
    <submittedName>
        <fullName evidence="9">Monosaccharide ABC transporter membrane protein (CUT2 family)</fullName>
    </submittedName>
</protein>
<dbReference type="Pfam" id="PF02653">
    <property type="entry name" value="BPD_transp_2"/>
    <property type="match status" value="1"/>
</dbReference>
<accession>A0A542YER8</accession>
<dbReference type="EMBL" id="VFOM01000002">
    <property type="protein sequence ID" value="TQL46562.1"/>
    <property type="molecule type" value="Genomic_DNA"/>
</dbReference>
<evidence type="ECO:0000256" key="2">
    <source>
        <dbReference type="ARBA" id="ARBA00022448"/>
    </source>
</evidence>
<dbReference type="CDD" id="cd06579">
    <property type="entry name" value="TM_PBP1_transp_AraH_like"/>
    <property type="match status" value="1"/>
</dbReference>
<dbReference type="OrthoDB" id="7947581at2"/>
<feature type="transmembrane region" description="Helical" evidence="8">
    <location>
        <begin position="91"/>
        <end position="112"/>
    </location>
</feature>
<comment type="caution">
    <text evidence="9">The sequence shown here is derived from an EMBL/GenBank/DDBJ whole genome shotgun (WGS) entry which is preliminary data.</text>
</comment>
<dbReference type="GO" id="GO:0005886">
    <property type="term" value="C:plasma membrane"/>
    <property type="evidence" value="ECO:0007669"/>
    <property type="project" value="UniProtKB-SubCell"/>
</dbReference>
<evidence type="ECO:0000256" key="7">
    <source>
        <dbReference type="ARBA" id="ARBA00023136"/>
    </source>
</evidence>
<comment type="subcellular location">
    <subcellularLocation>
        <location evidence="1">Cell membrane</location>
        <topology evidence="1">Multi-pass membrane protein</topology>
    </subcellularLocation>
</comment>
<gene>
    <name evidence="9" type="ORF">FB562_2086</name>
</gene>
<dbReference type="PANTHER" id="PTHR32196">
    <property type="entry name" value="ABC TRANSPORTER PERMEASE PROTEIN YPHD-RELATED-RELATED"/>
    <property type="match status" value="1"/>
</dbReference>
<feature type="transmembrane region" description="Helical" evidence="8">
    <location>
        <begin position="293"/>
        <end position="311"/>
    </location>
</feature>